<evidence type="ECO:0000256" key="1">
    <source>
        <dbReference type="SAM" id="MobiDB-lite"/>
    </source>
</evidence>
<name>A0ABD5UTL0_9EURY</name>
<keyword evidence="2" id="KW-0812">Transmembrane</keyword>
<accession>A0ABD5UTL0</accession>
<keyword evidence="5" id="KW-1185">Reference proteome</keyword>
<gene>
    <name evidence="4" type="ORF">ACFQE9_00510</name>
</gene>
<reference evidence="4 5" key="1">
    <citation type="journal article" date="2019" name="Int. J. Syst. Evol. Microbiol.">
        <title>The Global Catalogue of Microorganisms (GCM) 10K type strain sequencing project: providing services to taxonomists for standard genome sequencing and annotation.</title>
        <authorList>
            <consortium name="The Broad Institute Genomics Platform"/>
            <consortium name="The Broad Institute Genome Sequencing Center for Infectious Disease"/>
            <person name="Wu L."/>
            <person name="Ma J."/>
        </authorList>
    </citation>
    <scope>NUCLEOTIDE SEQUENCE [LARGE SCALE GENOMIC DNA]</scope>
    <source>
        <strain evidence="4 5">SKJ47</strain>
    </source>
</reference>
<organism evidence="4 5">
    <name type="scientific">Halopenitus salinus</name>
    <dbReference type="NCBI Taxonomy" id="1198295"/>
    <lineage>
        <taxon>Archaea</taxon>
        <taxon>Methanobacteriati</taxon>
        <taxon>Methanobacteriota</taxon>
        <taxon>Stenosarchaea group</taxon>
        <taxon>Halobacteria</taxon>
        <taxon>Halobacteriales</taxon>
        <taxon>Haloferacaceae</taxon>
        <taxon>Halopenitus</taxon>
    </lineage>
</organism>
<sequence length="130" mass="14390">MIPLEDADRDDGDEGSGEFAFDEPSPTEVDLAPKAPSVSNPADRFSEPTGDLGDPGDLDPRTHRTFVICVLYSNAALFGVSLGVMIWYFRGRLRVGAAVAVLGLLAGIRTYQHYRSWQQYRRERDAEESP</sequence>
<feature type="compositionally biased region" description="Acidic residues" evidence="1">
    <location>
        <begin position="1"/>
        <end position="16"/>
    </location>
</feature>
<feature type="transmembrane region" description="Helical" evidence="2">
    <location>
        <begin position="95"/>
        <end position="112"/>
    </location>
</feature>
<feature type="region of interest" description="Disordered" evidence="1">
    <location>
        <begin position="1"/>
        <end position="58"/>
    </location>
</feature>
<evidence type="ECO:0000313" key="4">
    <source>
        <dbReference type="EMBL" id="MFC6891118.1"/>
    </source>
</evidence>
<dbReference type="EMBL" id="JBHSXL010000001">
    <property type="protein sequence ID" value="MFC6891118.1"/>
    <property type="molecule type" value="Genomic_DNA"/>
</dbReference>
<dbReference type="RefSeq" id="WP_379738859.1">
    <property type="nucleotide sequence ID" value="NZ_JBHSVN010000001.1"/>
</dbReference>
<comment type="caution">
    <text evidence="4">The sequence shown here is derived from an EMBL/GenBank/DDBJ whole genome shotgun (WGS) entry which is preliminary data.</text>
</comment>
<feature type="transmembrane region" description="Helical" evidence="2">
    <location>
        <begin position="66"/>
        <end position="89"/>
    </location>
</feature>
<proteinExistence type="predicted"/>
<dbReference type="AlphaFoldDB" id="A0ABD5UTL0"/>
<dbReference type="Proteomes" id="UP001596296">
    <property type="component" value="Unassembled WGS sequence"/>
</dbReference>
<dbReference type="InterPro" id="IPR055746">
    <property type="entry name" value="DUF7322"/>
</dbReference>
<dbReference type="Pfam" id="PF24008">
    <property type="entry name" value="DUF7322"/>
    <property type="match status" value="1"/>
</dbReference>
<evidence type="ECO:0000259" key="3">
    <source>
        <dbReference type="Pfam" id="PF24008"/>
    </source>
</evidence>
<keyword evidence="2" id="KW-1133">Transmembrane helix</keyword>
<keyword evidence="2" id="KW-0472">Membrane</keyword>
<feature type="domain" description="DUF7322" evidence="3">
    <location>
        <begin position="57"/>
        <end position="116"/>
    </location>
</feature>
<protein>
    <recommendedName>
        <fullName evidence="3">DUF7322 domain-containing protein</fullName>
    </recommendedName>
</protein>
<evidence type="ECO:0000256" key="2">
    <source>
        <dbReference type="SAM" id="Phobius"/>
    </source>
</evidence>
<evidence type="ECO:0000313" key="5">
    <source>
        <dbReference type="Proteomes" id="UP001596296"/>
    </source>
</evidence>